<comment type="catalytic activity">
    <reaction evidence="1">
        <text>[E2 ubiquitin-conjugating enzyme]-S-ubiquitinyl-L-cysteine + [acceptor protein]-L-lysine = [E2 ubiquitin-conjugating enzyme]-L-cysteine + [acceptor protein]-N(6)-ubiquitinyl-L-lysine.</text>
        <dbReference type="EC" id="2.3.2.31"/>
    </reaction>
</comment>
<evidence type="ECO:0000256" key="10">
    <source>
        <dbReference type="ARBA" id="ARBA00022771"/>
    </source>
</evidence>
<dbReference type="InterPro" id="IPR002867">
    <property type="entry name" value="IBR_dom"/>
</dbReference>
<keyword evidence="17" id="KW-1185">Reference proteome</keyword>
<dbReference type="Proteomes" id="UP000245207">
    <property type="component" value="Unassembled WGS sequence"/>
</dbReference>
<dbReference type="InterPro" id="IPR044066">
    <property type="entry name" value="TRIAD_supradom"/>
</dbReference>
<dbReference type="EC" id="2.3.2.31" evidence="6"/>
<dbReference type="Pfam" id="PF01485">
    <property type="entry name" value="IBR"/>
    <property type="match status" value="1"/>
</dbReference>
<comment type="similarity">
    <text evidence="5">Belongs to the RBR family. Ariadne subfamily.</text>
</comment>
<dbReference type="SUPFAM" id="SSF57850">
    <property type="entry name" value="RING/U-box"/>
    <property type="match status" value="1"/>
</dbReference>
<evidence type="ECO:0000256" key="4">
    <source>
        <dbReference type="ARBA" id="ARBA00004906"/>
    </source>
</evidence>
<evidence type="ECO:0000256" key="7">
    <source>
        <dbReference type="ARBA" id="ARBA00022679"/>
    </source>
</evidence>
<dbReference type="Gene3D" id="3.30.40.10">
    <property type="entry name" value="Zinc/RING finger domain, C3HC4 (zinc finger)"/>
    <property type="match status" value="1"/>
</dbReference>
<dbReference type="InterPro" id="IPR013083">
    <property type="entry name" value="Znf_RING/FYVE/PHD"/>
</dbReference>
<evidence type="ECO:0000313" key="16">
    <source>
        <dbReference type="EMBL" id="PWA40114.1"/>
    </source>
</evidence>
<organism evidence="16 17">
    <name type="scientific">Artemisia annua</name>
    <name type="common">Sweet wormwood</name>
    <dbReference type="NCBI Taxonomy" id="35608"/>
    <lineage>
        <taxon>Eukaryota</taxon>
        <taxon>Viridiplantae</taxon>
        <taxon>Streptophyta</taxon>
        <taxon>Embryophyta</taxon>
        <taxon>Tracheophyta</taxon>
        <taxon>Spermatophyta</taxon>
        <taxon>Magnoliopsida</taxon>
        <taxon>eudicotyledons</taxon>
        <taxon>Gunneridae</taxon>
        <taxon>Pentapetalae</taxon>
        <taxon>asterids</taxon>
        <taxon>campanulids</taxon>
        <taxon>Asterales</taxon>
        <taxon>Asteraceae</taxon>
        <taxon>Asteroideae</taxon>
        <taxon>Anthemideae</taxon>
        <taxon>Artemisiinae</taxon>
        <taxon>Artemisia</taxon>
    </lineage>
</organism>
<keyword evidence="9" id="KW-0677">Repeat</keyword>
<dbReference type="Pfam" id="PF21235">
    <property type="entry name" value="UBA_ARI1"/>
    <property type="match status" value="1"/>
</dbReference>
<evidence type="ECO:0000256" key="13">
    <source>
        <dbReference type="PROSITE-ProRule" id="PRU00175"/>
    </source>
</evidence>
<evidence type="ECO:0000256" key="2">
    <source>
        <dbReference type="ARBA" id="ARBA00001947"/>
    </source>
</evidence>
<dbReference type="GO" id="GO:0016567">
    <property type="term" value="P:protein ubiquitination"/>
    <property type="evidence" value="ECO:0007669"/>
    <property type="project" value="UniProtKB-UniPathway"/>
</dbReference>
<evidence type="ECO:0000256" key="3">
    <source>
        <dbReference type="ARBA" id="ARBA00003976"/>
    </source>
</evidence>
<dbReference type="InterPro" id="IPR031127">
    <property type="entry name" value="E3_UB_ligase_RBR"/>
</dbReference>
<keyword evidence="12" id="KW-0862">Zinc</keyword>
<evidence type="ECO:0000259" key="14">
    <source>
        <dbReference type="PROSITE" id="PS50089"/>
    </source>
</evidence>
<feature type="domain" description="RING-type" evidence="15">
    <location>
        <begin position="79"/>
        <end position="207"/>
    </location>
</feature>
<dbReference type="InterPro" id="IPR048962">
    <property type="entry name" value="ARIH1-like_UBL"/>
</dbReference>
<dbReference type="FunFam" id="3.30.40.10:FF:000019">
    <property type="entry name" value="RBR-type E3 ubiquitin transferase"/>
    <property type="match status" value="1"/>
</dbReference>
<dbReference type="GO" id="GO:0008270">
    <property type="term" value="F:zinc ion binding"/>
    <property type="evidence" value="ECO:0007669"/>
    <property type="project" value="UniProtKB-KW"/>
</dbReference>
<name>A0A2U1KTN2_ARTAN</name>
<evidence type="ECO:0000256" key="12">
    <source>
        <dbReference type="ARBA" id="ARBA00022833"/>
    </source>
</evidence>
<evidence type="ECO:0000256" key="9">
    <source>
        <dbReference type="ARBA" id="ARBA00022737"/>
    </source>
</evidence>
<evidence type="ECO:0000256" key="1">
    <source>
        <dbReference type="ARBA" id="ARBA00001798"/>
    </source>
</evidence>
<dbReference type="PROSITE" id="PS50089">
    <property type="entry name" value="ZF_RING_2"/>
    <property type="match status" value="1"/>
</dbReference>
<evidence type="ECO:0000256" key="11">
    <source>
        <dbReference type="ARBA" id="ARBA00022786"/>
    </source>
</evidence>
<feature type="domain" description="RING-type" evidence="14">
    <location>
        <begin position="83"/>
        <end position="129"/>
    </location>
</feature>
<keyword evidence="7" id="KW-0808">Transferase</keyword>
<dbReference type="InterPro" id="IPR001841">
    <property type="entry name" value="Znf_RING"/>
</dbReference>
<comment type="pathway">
    <text evidence="4">Protein modification; protein ubiquitination.</text>
</comment>
<evidence type="ECO:0000259" key="15">
    <source>
        <dbReference type="PROSITE" id="PS51873"/>
    </source>
</evidence>
<sequence>MSFDDLDKDDLFRRIKDDINKVSSVLSISSADACMLLLKYNWSFTNIHEAWFEDEVKVREFVGLLDVDHDLKFPKNDEKKVVCGICFDSVMVKDSANCGCGHVFCKVCWRSFVSTAIKDGPGCLTLKCPEPSCRAAVSPAMVNVLVGGKEKKKYQMFWCRSYVESNKKKIKWCPGPGCNYAVEFDNNFEDDSTNYNVTCDWITMSVD</sequence>
<keyword evidence="11" id="KW-0833">Ubl conjugation pathway</keyword>
<gene>
    <name evidence="16" type="ORF">CTI12_AA565840</name>
</gene>
<accession>A0A2U1KTN2</accession>
<dbReference type="AlphaFoldDB" id="A0A2U1KTN2"/>
<protein>
    <recommendedName>
        <fullName evidence="6">RBR-type E3 ubiquitin transferase</fullName>
        <ecNumber evidence="6">2.3.2.31</ecNumber>
    </recommendedName>
</protein>
<dbReference type="PANTHER" id="PTHR11685">
    <property type="entry name" value="RBR FAMILY RING FINGER AND IBR DOMAIN-CONTAINING"/>
    <property type="match status" value="1"/>
</dbReference>
<keyword evidence="8" id="KW-0479">Metal-binding</keyword>
<dbReference type="PROSITE" id="PS51873">
    <property type="entry name" value="TRIAD"/>
    <property type="match status" value="1"/>
</dbReference>
<reference evidence="16 17" key="1">
    <citation type="journal article" date="2018" name="Mol. Plant">
        <title>The genome of Artemisia annua provides insight into the evolution of Asteraceae family and artemisinin biosynthesis.</title>
        <authorList>
            <person name="Shen Q."/>
            <person name="Zhang L."/>
            <person name="Liao Z."/>
            <person name="Wang S."/>
            <person name="Yan T."/>
            <person name="Shi P."/>
            <person name="Liu M."/>
            <person name="Fu X."/>
            <person name="Pan Q."/>
            <person name="Wang Y."/>
            <person name="Lv Z."/>
            <person name="Lu X."/>
            <person name="Zhang F."/>
            <person name="Jiang W."/>
            <person name="Ma Y."/>
            <person name="Chen M."/>
            <person name="Hao X."/>
            <person name="Li L."/>
            <person name="Tang Y."/>
            <person name="Lv G."/>
            <person name="Zhou Y."/>
            <person name="Sun X."/>
            <person name="Brodelius P.E."/>
            <person name="Rose J.K.C."/>
            <person name="Tang K."/>
        </authorList>
    </citation>
    <scope>NUCLEOTIDE SEQUENCE [LARGE SCALE GENOMIC DNA]</scope>
    <source>
        <strain evidence="17">cv. Huhao1</strain>
        <tissue evidence="16">Leaf</tissue>
    </source>
</reference>
<dbReference type="UniPathway" id="UPA00143"/>
<comment type="caution">
    <text evidence="16">The sequence shown here is derived from an EMBL/GenBank/DDBJ whole genome shotgun (WGS) entry which is preliminary data.</text>
</comment>
<dbReference type="STRING" id="35608.A0A2U1KTN2"/>
<evidence type="ECO:0000256" key="6">
    <source>
        <dbReference type="ARBA" id="ARBA00012251"/>
    </source>
</evidence>
<evidence type="ECO:0000256" key="5">
    <source>
        <dbReference type="ARBA" id="ARBA00005884"/>
    </source>
</evidence>
<comment type="function">
    <text evidence="3">Might act as an E3 ubiquitin-protein ligase, or as part of E3 complex, which accepts ubiquitin from specific E2 ubiquitin-conjugating enzymes and then transfers it to substrates.</text>
</comment>
<evidence type="ECO:0000313" key="17">
    <source>
        <dbReference type="Proteomes" id="UP000245207"/>
    </source>
</evidence>
<dbReference type="OrthoDB" id="10009520at2759"/>
<keyword evidence="10 13" id="KW-0863">Zinc-finger</keyword>
<comment type="cofactor">
    <cofactor evidence="2">
        <name>Zn(2+)</name>
        <dbReference type="ChEBI" id="CHEBI:29105"/>
    </cofactor>
</comment>
<evidence type="ECO:0000256" key="8">
    <source>
        <dbReference type="ARBA" id="ARBA00022723"/>
    </source>
</evidence>
<proteinExistence type="inferred from homology"/>
<dbReference type="EMBL" id="PKPP01014046">
    <property type="protein sequence ID" value="PWA40114.1"/>
    <property type="molecule type" value="Genomic_DNA"/>
</dbReference>
<dbReference type="GO" id="GO:0061630">
    <property type="term" value="F:ubiquitin protein ligase activity"/>
    <property type="evidence" value="ECO:0007669"/>
    <property type="project" value="UniProtKB-EC"/>
</dbReference>